<dbReference type="OrthoDB" id="5382058at2759"/>
<feature type="signal peptide" evidence="1">
    <location>
        <begin position="1"/>
        <end position="18"/>
    </location>
</feature>
<organism evidence="3 4">
    <name type="scientific">Setomelanomma holmii</name>
    <dbReference type="NCBI Taxonomy" id="210430"/>
    <lineage>
        <taxon>Eukaryota</taxon>
        <taxon>Fungi</taxon>
        <taxon>Dikarya</taxon>
        <taxon>Ascomycota</taxon>
        <taxon>Pezizomycotina</taxon>
        <taxon>Dothideomycetes</taxon>
        <taxon>Pleosporomycetidae</taxon>
        <taxon>Pleosporales</taxon>
        <taxon>Pleosporineae</taxon>
        <taxon>Phaeosphaeriaceae</taxon>
        <taxon>Setomelanomma</taxon>
    </lineage>
</organism>
<keyword evidence="1" id="KW-0732">Signal</keyword>
<dbReference type="PANTHER" id="PTHR34853">
    <property type="match status" value="1"/>
</dbReference>
<feature type="chain" id="PRO_5040338060" evidence="1">
    <location>
        <begin position="19"/>
        <end position="478"/>
    </location>
</feature>
<dbReference type="PANTHER" id="PTHR34853:SF1">
    <property type="entry name" value="LIPASE 5"/>
    <property type="match status" value="1"/>
</dbReference>
<gene>
    <name evidence="3" type="ORF">EK21DRAFT_104856</name>
</gene>
<dbReference type="SUPFAM" id="SSF53474">
    <property type="entry name" value="alpha/beta-Hydrolases"/>
    <property type="match status" value="1"/>
</dbReference>
<dbReference type="GO" id="GO:0004806">
    <property type="term" value="F:triacylglycerol lipase activity"/>
    <property type="evidence" value="ECO:0007669"/>
    <property type="project" value="InterPro"/>
</dbReference>
<comment type="caution">
    <text evidence="3">The sequence shown here is derived from an EMBL/GenBank/DDBJ whole genome shotgun (WGS) entry which is preliminary data.</text>
</comment>
<dbReference type="Gene3D" id="3.40.50.1820">
    <property type="entry name" value="alpha/beta hydrolase"/>
    <property type="match status" value="2"/>
</dbReference>
<dbReference type="Pfam" id="PF12146">
    <property type="entry name" value="Hydrolase_4"/>
    <property type="match status" value="1"/>
</dbReference>
<dbReference type="InterPro" id="IPR005152">
    <property type="entry name" value="Lipase_secreted"/>
</dbReference>
<dbReference type="InterPro" id="IPR022742">
    <property type="entry name" value="Hydrolase_4"/>
</dbReference>
<accession>A0A9P4GWV2</accession>
<keyword evidence="4" id="KW-1185">Reference proteome</keyword>
<dbReference type="Proteomes" id="UP000799777">
    <property type="component" value="Unassembled WGS sequence"/>
</dbReference>
<dbReference type="PIRSF" id="PIRSF029171">
    <property type="entry name" value="Esterase_LipA"/>
    <property type="match status" value="1"/>
</dbReference>
<evidence type="ECO:0000313" key="4">
    <source>
        <dbReference type="Proteomes" id="UP000799777"/>
    </source>
</evidence>
<evidence type="ECO:0000256" key="1">
    <source>
        <dbReference type="SAM" id="SignalP"/>
    </source>
</evidence>
<protein>
    <submittedName>
        <fullName evidence="3">Alpha/beta-hydrolase</fullName>
    </submittedName>
</protein>
<feature type="domain" description="Serine aminopeptidase S33" evidence="2">
    <location>
        <begin position="168"/>
        <end position="423"/>
    </location>
</feature>
<sequence>MAPKKTSWYAVLAHLALAVADPASNFDISPSEAKSYGCGSKCQKMLQLGYAEDREVMGTDFDFAFYETASNFSTSIPGDILKVQGIDPETLTVDSGLTAYKIQYTSADSSGNPVPVTGFVAFPALPPSWSTGAYPVVAYSHGTLGMYRGCAPSSSPSFFDYKSWPLITERGYAVIATDYQGLGNNHTTHKYLSWDSHARDVYYSVVAARKAFGHMLTKGWVSVGHSQGGSSVWNLAEIEHQLALNTSSADGKYLGTVSLAPAPKIRDIVYWAVNNVLSLSDFHRWIVTAELPFIAAGLRAVFPSFNVSSILAEPMRKRLKLSDRAQMCTVSMMALTADLSREQLFSSTLVQEAHTNATGNLLSKLQEMTPIANGAQATAPLLVVQGTADTSVIPAITFAAYEEACRTPGYDIQLSLYEGQDHSPTVVATAPEWLDWIKDRFAGVKTSGKCSLIRRAPLDAKLTKQDREVDFGKIADSV</sequence>
<name>A0A9P4GWV2_9PLEO</name>
<evidence type="ECO:0000259" key="2">
    <source>
        <dbReference type="Pfam" id="PF12146"/>
    </source>
</evidence>
<evidence type="ECO:0000313" key="3">
    <source>
        <dbReference type="EMBL" id="KAF2024173.1"/>
    </source>
</evidence>
<reference evidence="3" key="1">
    <citation type="journal article" date="2020" name="Stud. Mycol.">
        <title>101 Dothideomycetes genomes: a test case for predicting lifestyles and emergence of pathogens.</title>
        <authorList>
            <person name="Haridas S."/>
            <person name="Albert R."/>
            <person name="Binder M."/>
            <person name="Bloem J."/>
            <person name="Labutti K."/>
            <person name="Salamov A."/>
            <person name="Andreopoulos B."/>
            <person name="Baker S."/>
            <person name="Barry K."/>
            <person name="Bills G."/>
            <person name="Bluhm B."/>
            <person name="Cannon C."/>
            <person name="Castanera R."/>
            <person name="Culley D."/>
            <person name="Daum C."/>
            <person name="Ezra D."/>
            <person name="Gonzalez J."/>
            <person name="Henrissat B."/>
            <person name="Kuo A."/>
            <person name="Liang C."/>
            <person name="Lipzen A."/>
            <person name="Lutzoni F."/>
            <person name="Magnuson J."/>
            <person name="Mondo S."/>
            <person name="Nolan M."/>
            <person name="Ohm R."/>
            <person name="Pangilinan J."/>
            <person name="Park H.-J."/>
            <person name="Ramirez L."/>
            <person name="Alfaro M."/>
            <person name="Sun H."/>
            <person name="Tritt A."/>
            <person name="Yoshinaga Y."/>
            <person name="Zwiers L.-H."/>
            <person name="Turgeon B."/>
            <person name="Goodwin S."/>
            <person name="Spatafora J."/>
            <person name="Crous P."/>
            <person name="Grigoriev I."/>
        </authorList>
    </citation>
    <scope>NUCLEOTIDE SEQUENCE</scope>
    <source>
        <strain evidence="3">CBS 110217</strain>
    </source>
</reference>
<dbReference type="GO" id="GO:0016042">
    <property type="term" value="P:lipid catabolic process"/>
    <property type="evidence" value="ECO:0007669"/>
    <property type="project" value="InterPro"/>
</dbReference>
<dbReference type="InterPro" id="IPR029058">
    <property type="entry name" value="AB_hydrolase_fold"/>
</dbReference>
<proteinExistence type="predicted"/>
<dbReference type="AlphaFoldDB" id="A0A9P4GWV2"/>
<dbReference type="EMBL" id="ML978306">
    <property type="protein sequence ID" value="KAF2024173.1"/>
    <property type="molecule type" value="Genomic_DNA"/>
</dbReference>